<evidence type="ECO:0000313" key="1">
    <source>
        <dbReference type="EMBL" id="TNN27010.1"/>
    </source>
</evidence>
<protein>
    <submittedName>
        <fullName evidence="1">Uncharacterized protein</fullName>
    </submittedName>
</protein>
<reference evidence="1 2" key="1">
    <citation type="submission" date="2019-03" db="EMBL/GenBank/DDBJ databases">
        <title>First draft genome of Liparis tanakae, snailfish: a comprehensive survey of snailfish specific genes.</title>
        <authorList>
            <person name="Kim W."/>
            <person name="Song I."/>
            <person name="Jeong J.-H."/>
            <person name="Kim D."/>
            <person name="Kim S."/>
            <person name="Ryu S."/>
            <person name="Song J.Y."/>
            <person name="Lee S.K."/>
        </authorList>
    </citation>
    <scope>NUCLEOTIDE SEQUENCE [LARGE SCALE GENOMIC DNA]</scope>
    <source>
        <tissue evidence="1">Muscle</tissue>
    </source>
</reference>
<dbReference type="EMBL" id="SRLO01009056">
    <property type="protein sequence ID" value="TNN27010.1"/>
    <property type="molecule type" value="Genomic_DNA"/>
</dbReference>
<dbReference type="PANTHER" id="PTHR47130">
    <property type="entry name" value="SI:DKEY-19B23.11-RELATED"/>
    <property type="match status" value="1"/>
</dbReference>
<dbReference type="AlphaFoldDB" id="A0A4Z2EEN7"/>
<comment type="caution">
    <text evidence="1">The sequence shown here is derived from an EMBL/GenBank/DDBJ whole genome shotgun (WGS) entry which is preliminary data.</text>
</comment>
<dbReference type="InterPro" id="IPR042235">
    <property type="entry name" value="ZP-C_dom"/>
</dbReference>
<dbReference type="OrthoDB" id="9944868at2759"/>
<dbReference type="Gene3D" id="2.60.40.4100">
    <property type="entry name" value="Zona pellucida, ZP-C domain"/>
    <property type="match status" value="1"/>
</dbReference>
<dbReference type="Proteomes" id="UP000314294">
    <property type="component" value="Unassembled WGS sequence"/>
</dbReference>
<sequence length="113" mass="12966">MKSKNPEVSLALVSCWATGDDRKSLPKWDLIINGQVIVAFLWHNKMPVKYGRYAFPSQTVSNCANPKDPYQVIFHPVLPDARVDYPSNFKRFEIPKFAFAKDNFSRQVICTTN</sequence>
<proteinExistence type="predicted"/>
<dbReference type="PANTHER" id="PTHR47130:SF3">
    <property type="entry name" value="ZONA PELLUCIDA PROTEIN"/>
    <property type="match status" value="1"/>
</dbReference>
<name>A0A4Z2EEN7_9TELE</name>
<evidence type="ECO:0000313" key="2">
    <source>
        <dbReference type="Proteomes" id="UP000314294"/>
    </source>
</evidence>
<organism evidence="1 2">
    <name type="scientific">Liparis tanakae</name>
    <name type="common">Tanaka's snailfish</name>
    <dbReference type="NCBI Taxonomy" id="230148"/>
    <lineage>
        <taxon>Eukaryota</taxon>
        <taxon>Metazoa</taxon>
        <taxon>Chordata</taxon>
        <taxon>Craniata</taxon>
        <taxon>Vertebrata</taxon>
        <taxon>Euteleostomi</taxon>
        <taxon>Actinopterygii</taxon>
        <taxon>Neopterygii</taxon>
        <taxon>Teleostei</taxon>
        <taxon>Neoteleostei</taxon>
        <taxon>Acanthomorphata</taxon>
        <taxon>Eupercaria</taxon>
        <taxon>Perciformes</taxon>
        <taxon>Cottioidei</taxon>
        <taxon>Cottales</taxon>
        <taxon>Liparidae</taxon>
        <taxon>Liparis</taxon>
    </lineage>
</organism>
<gene>
    <name evidence="1" type="ORF">EYF80_062847</name>
</gene>
<accession>A0A4Z2EEN7</accession>
<keyword evidence="2" id="KW-1185">Reference proteome</keyword>